<dbReference type="Proteomes" id="UP001054837">
    <property type="component" value="Unassembled WGS sequence"/>
</dbReference>
<evidence type="ECO:0000256" key="1">
    <source>
        <dbReference type="SAM" id="MobiDB-lite"/>
    </source>
</evidence>
<dbReference type="EMBL" id="BPLQ01008199">
    <property type="protein sequence ID" value="GIY35826.1"/>
    <property type="molecule type" value="Genomic_DNA"/>
</dbReference>
<keyword evidence="3" id="KW-1185">Reference proteome</keyword>
<evidence type="ECO:0000313" key="2">
    <source>
        <dbReference type="EMBL" id="GIY35826.1"/>
    </source>
</evidence>
<protein>
    <submittedName>
        <fullName evidence="2">Uncharacterized protein</fullName>
    </submittedName>
</protein>
<organism evidence="2 3">
    <name type="scientific">Caerostris darwini</name>
    <dbReference type="NCBI Taxonomy" id="1538125"/>
    <lineage>
        <taxon>Eukaryota</taxon>
        <taxon>Metazoa</taxon>
        <taxon>Ecdysozoa</taxon>
        <taxon>Arthropoda</taxon>
        <taxon>Chelicerata</taxon>
        <taxon>Arachnida</taxon>
        <taxon>Araneae</taxon>
        <taxon>Araneomorphae</taxon>
        <taxon>Entelegynae</taxon>
        <taxon>Araneoidea</taxon>
        <taxon>Araneidae</taxon>
        <taxon>Caerostris</taxon>
    </lineage>
</organism>
<comment type="caution">
    <text evidence="2">The sequence shown here is derived from an EMBL/GenBank/DDBJ whole genome shotgun (WGS) entry which is preliminary data.</text>
</comment>
<feature type="region of interest" description="Disordered" evidence="1">
    <location>
        <begin position="1"/>
        <end position="27"/>
    </location>
</feature>
<sequence length="311" mass="36051">MAEGGVPYGHLSSESSSTPTPPPKMHEDMKNFVMFTVGKVGSRINPVATIAPPESEVEDGAVANKRYILEAENLLEFQTKALEYFLGTLDIDISEAVMEKETKAAVKRLREKWVKKFNRFKTKELDARRRPSADASSSSAETQAFFNFEDFDTGILNECKELVHTIQKFVDKKLTSAPKTLVEFSKRKYEDYCKWKMMVEFYGEQVAILKRELERLEVYPEHIPDVDYFVQGAKDRKHHRLSIPYEFRGLIVQVTGVAHALLEKYESIMTSLQKHLPSQSREVEQIIREMIKDIRERDPRYTTEPLEYHLY</sequence>
<reference evidence="2 3" key="1">
    <citation type="submission" date="2021-06" db="EMBL/GenBank/DDBJ databases">
        <title>Caerostris darwini draft genome.</title>
        <authorList>
            <person name="Kono N."/>
            <person name="Arakawa K."/>
        </authorList>
    </citation>
    <scope>NUCLEOTIDE SEQUENCE [LARGE SCALE GENOMIC DNA]</scope>
</reference>
<proteinExistence type="predicted"/>
<evidence type="ECO:0000313" key="3">
    <source>
        <dbReference type="Proteomes" id="UP001054837"/>
    </source>
</evidence>
<accession>A0AAV4SRJ7</accession>
<dbReference type="AlphaFoldDB" id="A0AAV4SRJ7"/>
<gene>
    <name evidence="2" type="ORF">CDAR_404181</name>
</gene>
<name>A0AAV4SRJ7_9ARAC</name>